<feature type="compositionally biased region" description="Basic and acidic residues" evidence="1">
    <location>
        <begin position="60"/>
        <end position="75"/>
    </location>
</feature>
<dbReference type="NCBIfam" id="NF033652">
    <property type="entry name" value="LbtU_sider_porin"/>
    <property type="match status" value="1"/>
</dbReference>
<dbReference type="SUPFAM" id="SSF56935">
    <property type="entry name" value="Porins"/>
    <property type="match status" value="1"/>
</dbReference>
<name>A0A653A5L6_UNCDX</name>
<keyword evidence="2" id="KW-0732">Signal</keyword>
<gene>
    <name evidence="3" type="ORF">TRIP_B250397</name>
</gene>
<organism evidence="3">
    <name type="scientific">Uncultured Desulfatiglans sp</name>
    <dbReference type="NCBI Taxonomy" id="1748965"/>
    <lineage>
        <taxon>Bacteria</taxon>
        <taxon>Pseudomonadati</taxon>
        <taxon>Thermodesulfobacteriota</taxon>
        <taxon>Desulfobacteria</taxon>
        <taxon>Desulfatiglandales</taxon>
        <taxon>Desulfatiglandaceae</taxon>
        <taxon>Desulfatiglans</taxon>
        <taxon>environmental samples</taxon>
    </lineage>
</organism>
<evidence type="ECO:0000313" key="3">
    <source>
        <dbReference type="EMBL" id="VBB43330.1"/>
    </source>
</evidence>
<dbReference type="Gene3D" id="2.40.160.10">
    <property type="entry name" value="Porin"/>
    <property type="match status" value="1"/>
</dbReference>
<evidence type="ECO:0000256" key="1">
    <source>
        <dbReference type="SAM" id="MobiDB-lite"/>
    </source>
</evidence>
<feature type="region of interest" description="Disordered" evidence="1">
    <location>
        <begin position="55"/>
        <end position="75"/>
    </location>
</feature>
<evidence type="ECO:0000256" key="2">
    <source>
        <dbReference type="SAM" id="SignalP"/>
    </source>
</evidence>
<accession>A0A653A5L6</accession>
<feature type="signal peptide" evidence="2">
    <location>
        <begin position="1"/>
        <end position="26"/>
    </location>
</feature>
<feature type="chain" id="PRO_5024855269" evidence="2">
    <location>
        <begin position="27"/>
        <end position="412"/>
    </location>
</feature>
<dbReference type="EMBL" id="UPXX01000018">
    <property type="protein sequence ID" value="VBB43330.1"/>
    <property type="molecule type" value="Genomic_DNA"/>
</dbReference>
<proteinExistence type="predicted"/>
<protein>
    <submittedName>
        <fullName evidence="3">Uncharacterized protein</fullName>
    </submittedName>
</protein>
<dbReference type="InterPro" id="IPR023614">
    <property type="entry name" value="Porin_dom_sf"/>
</dbReference>
<dbReference type="AlphaFoldDB" id="A0A653A5L6"/>
<reference evidence="3" key="1">
    <citation type="submission" date="2018-07" db="EMBL/GenBank/DDBJ databases">
        <authorList>
            <consortium name="Genoscope - CEA"/>
            <person name="William W."/>
        </authorList>
    </citation>
    <scope>NUCLEOTIDE SEQUENCE</scope>
    <source>
        <strain evidence="3">IK1</strain>
    </source>
</reference>
<sequence>MIGIVNTIVFALMLFFCAFTAGPSSAADVSTAQLMEELEAMKRRVQQLEEQLQRTVAADEAQKDSGRRASVEEEGLPERIRKIEQQLKEKTLPSTLAKRVTLSGLIEAEAGYEKIRYSDPARADEDSSDIILSTVELGVDVDIAKHVSGHVLFLWEEDDTEPVDMDEGFITLDGEDIVPLYLTAGKMYVPFGNYETFFISDPLTLEIGETRESGVRAGFYNDLLDASAALFNGDVGKIGDDDHIDSFVGSIAFSLPEELITDLGLTAGAAYLSNIADSDGLEGETSGEIQDEIAGLGAFLSLAYRDRAFLQCEYVGALDHFEAGELSFDEGRAAKPRAWNIEFAVVPAADITLAVKYEGSRDLGVFQPEEQYGAAITYDLFANTAISLEYLRGEHENGDQRDLLTTQLAIEF</sequence>